<sequence>MSAESEADCTEDRKKENRGEEMQTIVSNYVAPNLIGQADRLIDVNYSNDYSLDYQYVEKNDSPEAQEEKIEVDVDDKEDELIIDDGDVDKSENEQQDSRVSDLQNEVQEESRSSQREESYEPSWHPHVYGKPPKKPTPHTIEYILGLSNNKQQTPEEQRKSTVSQLMNVKRNFDGKKQFYREKSVEIQRDMNERKFVSVHKNKLQEQLLQRGVRTVESECAVQYTFKVDEPLNLSVPKSKESPAWGSDEDKLGKDPSKLIKRKKSTEDVRSPLGGEGSLTSEEGEEPGAGRRKKARTTFTGRQIFELEKLFEVKKYLSSGERADMAKLLNVTETQTSTITQHIYKNLLFKRNLKTSILRRMLQRLEPFDNANYLMGHHLIRLPLVSRNHRRN</sequence>
<name>A0A8S3WZU7_PARAO</name>
<dbReference type="Pfam" id="PF00046">
    <property type="entry name" value="Homeodomain"/>
    <property type="match status" value="1"/>
</dbReference>
<evidence type="ECO:0000256" key="5">
    <source>
        <dbReference type="RuleBase" id="RU000682"/>
    </source>
</evidence>
<evidence type="ECO:0000259" key="7">
    <source>
        <dbReference type="PROSITE" id="PS50071"/>
    </source>
</evidence>
<dbReference type="PROSITE" id="PS50071">
    <property type="entry name" value="HOMEOBOX_2"/>
    <property type="match status" value="1"/>
</dbReference>
<feature type="region of interest" description="Disordered" evidence="6">
    <location>
        <begin position="57"/>
        <end position="140"/>
    </location>
</feature>
<evidence type="ECO:0000256" key="1">
    <source>
        <dbReference type="ARBA" id="ARBA00004123"/>
    </source>
</evidence>
<evidence type="ECO:0000256" key="4">
    <source>
        <dbReference type="PROSITE-ProRule" id="PRU00108"/>
    </source>
</evidence>
<dbReference type="AlphaFoldDB" id="A0A8S3WZU7"/>
<evidence type="ECO:0000256" key="2">
    <source>
        <dbReference type="ARBA" id="ARBA00023015"/>
    </source>
</evidence>
<protein>
    <submittedName>
        <fullName evidence="8">(apollo) hypothetical protein</fullName>
    </submittedName>
</protein>
<keyword evidence="4 5" id="KW-0539">Nucleus</keyword>
<keyword evidence="3" id="KW-0804">Transcription</keyword>
<organism evidence="8 9">
    <name type="scientific">Parnassius apollo</name>
    <name type="common">Apollo butterfly</name>
    <name type="synonym">Papilio apollo</name>
    <dbReference type="NCBI Taxonomy" id="110799"/>
    <lineage>
        <taxon>Eukaryota</taxon>
        <taxon>Metazoa</taxon>
        <taxon>Ecdysozoa</taxon>
        <taxon>Arthropoda</taxon>
        <taxon>Hexapoda</taxon>
        <taxon>Insecta</taxon>
        <taxon>Pterygota</taxon>
        <taxon>Neoptera</taxon>
        <taxon>Endopterygota</taxon>
        <taxon>Lepidoptera</taxon>
        <taxon>Glossata</taxon>
        <taxon>Ditrysia</taxon>
        <taxon>Papilionoidea</taxon>
        <taxon>Papilionidae</taxon>
        <taxon>Parnassiinae</taxon>
        <taxon>Parnassini</taxon>
        <taxon>Parnassius</taxon>
        <taxon>Parnassius</taxon>
    </lineage>
</organism>
<keyword evidence="9" id="KW-1185">Reference proteome</keyword>
<dbReference type="InterPro" id="IPR001356">
    <property type="entry name" value="HD"/>
</dbReference>
<comment type="caution">
    <text evidence="8">The sequence shown here is derived from an EMBL/GenBank/DDBJ whole genome shotgun (WGS) entry which is preliminary data.</text>
</comment>
<feature type="compositionally biased region" description="Basic and acidic residues" evidence="6">
    <location>
        <begin position="109"/>
        <end position="119"/>
    </location>
</feature>
<feature type="compositionally biased region" description="Basic and acidic residues" evidence="6">
    <location>
        <begin position="88"/>
        <end position="100"/>
    </location>
</feature>
<dbReference type="PANTHER" id="PTHR46110">
    <property type="entry name" value="HOMEOBOX PROTEIN HMX"/>
    <property type="match status" value="1"/>
</dbReference>
<feature type="DNA-binding region" description="Homeobox" evidence="4">
    <location>
        <begin position="292"/>
        <end position="343"/>
    </location>
</feature>
<proteinExistence type="predicted"/>
<feature type="region of interest" description="Disordered" evidence="6">
    <location>
        <begin position="1"/>
        <end position="20"/>
    </location>
</feature>
<dbReference type="InterPro" id="IPR051300">
    <property type="entry name" value="HMX_Homeobox_TF"/>
</dbReference>
<dbReference type="OrthoDB" id="6159439at2759"/>
<reference evidence="8" key="1">
    <citation type="submission" date="2021-04" db="EMBL/GenBank/DDBJ databases">
        <authorList>
            <person name="Tunstrom K."/>
        </authorList>
    </citation>
    <scope>NUCLEOTIDE SEQUENCE</scope>
</reference>
<dbReference type="SMART" id="SM00389">
    <property type="entry name" value="HOX"/>
    <property type="match status" value="1"/>
</dbReference>
<evidence type="ECO:0000313" key="9">
    <source>
        <dbReference type="Proteomes" id="UP000691718"/>
    </source>
</evidence>
<dbReference type="GO" id="GO:0005634">
    <property type="term" value="C:nucleus"/>
    <property type="evidence" value="ECO:0007669"/>
    <property type="project" value="UniProtKB-SubCell"/>
</dbReference>
<keyword evidence="4 5" id="KW-0238">DNA-binding</keyword>
<feature type="compositionally biased region" description="Basic and acidic residues" evidence="6">
    <location>
        <begin position="57"/>
        <end position="72"/>
    </location>
</feature>
<evidence type="ECO:0000256" key="3">
    <source>
        <dbReference type="ARBA" id="ARBA00023163"/>
    </source>
</evidence>
<feature type="domain" description="Homeobox" evidence="7">
    <location>
        <begin position="290"/>
        <end position="342"/>
    </location>
</feature>
<feature type="compositionally biased region" description="Basic and acidic residues" evidence="6">
    <location>
        <begin position="10"/>
        <end position="20"/>
    </location>
</feature>
<dbReference type="GO" id="GO:0000977">
    <property type="term" value="F:RNA polymerase II transcription regulatory region sequence-specific DNA binding"/>
    <property type="evidence" value="ECO:0007669"/>
    <property type="project" value="TreeGrafter"/>
</dbReference>
<gene>
    <name evidence="8" type="ORF">PAPOLLO_LOCUS12026</name>
</gene>
<feature type="compositionally biased region" description="Basic and acidic residues" evidence="6">
    <location>
        <begin position="248"/>
        <end position="258"/>
    </location>
</feature>
<accession>A0A8S3WZU7</accession>
<dbReference type="PANTHER" id="PTHR46110:SF5">
    <property type="entry name" value="SENSORY ORGAN HOMEOBOX"/>
    <property type="match status" value="1"/>
</dbReference>
<feature type="region of interest" description="Disordered" evidence="6">
    <location>
        <begin position="235"/>
        <end position="297"/>
    </location>
</feature>
<dbReference type="Proteomes" id="UP000691718">
    <property type="component" value="Unassembled WGS sequence"/>
</dbReference>
<keyword evidence="2" id="KW-0805">Transcription regulation</keyword>
<feature type="compositionally biased region" description="Acidic residues" evidence="6">
    <location>
        <begin position="73"/>
        <end position="87"/>
    </location>
</feature>
<dbReference type="EMBL" id="CAJQZP010000881">
    <property type="protein sequence ID" value="CAG4990868.1"/>
    <property type="molecule type" value="Genomic_DNA"/>
</dbReference>
<evidence type="ECO:0000256" key="6">
    <source>
        <dbReference type="SAM" id="MobiDB-lite"/>
    </source>
</evidence>
<comment type="subcellular location">
    <subcellularLocation>
        <location evidence="1 4 5">Nucleus</location>
    </subcellularLocation>
</comment>
<evidence type="ECO:0000313" key="8">
    <source>
        <dbReference type="EMBL" id="CAG4990868.1"/>
    </source>
</evidence>
<keyword evidence="4 5" id="KW-0371">Homeobox</keyword>
<dbReference type="GO" id="GO:0000981">
    <property type="term" value="F:DNA-binding transcription factor activity, RNA polymerase II-specific"/>
    <property type="evidence" value="ECO:0007669"/>
    <property type="project" value="TreeGrafter"/>
</dbReference>
<dbReference type="CDD" id="cd00086">
    <property type="entry name" value="homeodomain"/>
    <property type="match status" value="1"/>
</dbReference>